<dbReference type="GO" id="GO:0006085">
    <property type="term" value="P:acetyl-CoA biosynthetic process"/>
    <property type="evidence" value="ECO:0007669"/>
    <property type="project" value="TreeGrafter"/>
</dbReference>
<evidence type="ECO:0000256" key="8">
    <source>
        <dbReference type="ARBA" id="ARBA00022990"/>
    </source>
</evidence>
<dbReference type="EMBL" id="CP000804">
    <property type="protein sequence ID" value="ABU58992.1"/>
    <property type="molecule type" value="Genomic_DNA"/>
</dbReference>
<dbReference type="RefSeq" id="WP_012121416.1">
    <property type="nucleotide sequence ID" value="NC_009767.1"/>
</dbReference>
<dbReference type="InterPro" id="IPR029045">
    <property type="entry name" value="ClpP/crotonase-like_dom_sf"/>
</dbReference>
<evidence type="ECO:0000256" key="4">
    <source>
        <dbReference type="ARBA" id="ARBA00022553"/>
    </source>
</evidence>
<dbReference type="Pfam" id="PF16177">
    <property type="entry name" value="ACAS_N"/>
    <property type="match status" value="1"/>
</dbReference>
<evidence type="ECO:0000256" key="7">
    <source>
        <dbReference type="ARBA" id="ARBA00022840"/>
    </source>
</evidence>
<dbReference type="eggNOG" id="COG0365">
    <property type="taxonomic scope" value="Bacteria"/>
</dbReference>
<dbReference type="PANTHER" id="PTHR24095:SF14">
    <property type="entry name" value="ACETYL-COENZYME A SYNTHETASE 1"/>
    <property type="match status" value="1"/>
</dbReference>
<keyword evidence="4" id="KW-0597">Phosphoprotein</keyword>
<dbReference type="GO" id="GO:0003987">
    <property type="term" value="F:acetate-CoA ligase activity"/>
    <property type="evidence" value="ECO:0007669"/>
    <property type="project" value="UniProtKB-EC"/>
</dbReference>
<dbReference type="InterPro" id="IPR000873">
    <property type="entry name" value="AMP-dep_synth/lig_dom"/>
</dbReference>
<dbReference type="InterPro" id="IPR011032">
    <property type="entry name" value="GroES-like_sf"/>
</dbReference>
<dbReference type="InterPro" id="IPR032387">
    <property type="entry name" value="ACAS_N"/>
</dbReference>
<dbReference type="Gene3D" id="3.40.50.12780">
    <property type="entry name" value="N-terminal domain of ligase-like"/>
    <property type="match status" value="2"/>
</dbReference>
<gene>
    <name evidence="11" type="ordered locus">Rcas_2930</name>
</gene>
<dbReference type="Pfam" id="PF00501">
    <property type="entry name" value="AMP-binding"/>
    <property type="match status" value="2"/>
</dbReference>
<evidence type="ECO:0000256" key="6">
    <source>
        <dbReference type="ARBA" id="ARBA00022741"/>
    </source>
</evidence>
<dbReference type="InterPro" id="IPR025110">
    <property type="entry name" value="AMP-bd_C"/>
</dbReference>
<dbReference type="EC" id="6.2.1.1" evidence="2"/>
<dbReference type="eggNOG" id="COG0604">
    <property type="taxonomic scope" value="Bacteria"/>
</dbReference>
<dbReference type="Pfam" id="PF00378">
    <property type="entry name" value="ECH_1"/>
    <property type="match status" value="1"/>
</dbReference>
<dbReference type="Gene3D" id="3.90.180.10">
    <property type="entry name" value="Medium-chain alcohol dehydrogenases, catalytic domain"/>
    <property type="match status" value="1"/>
</dbReference>
<dbReference type="InterPro" id="IPR036291">
    <property type="entry name" value="NAD(P)-bd_dom_sf"/>
</dbReference>
<dbReference type="Proteomes" id="UP000000263">
    <property type="component" value="Chromosome"/>
</dbReference>
<sequence>MTTIESALRPPRINPVRTRADWEAQRKAALTDPGAFHGAIARSAIHWYDRHLDAWITWDEEEGCWKGLRYSDGAPIDVPYGPDHEPWERAFNGDDPPFYRWFEGGLTNACFNEVDRHVLTGYGDEVAFYFEGDRWDSSLNNGRGGPVVSFAVTRKQLMLEVVKAAQVLRDLGLNMGDRIALNMPNIMEQLYYTEAAKRLGIIYTPVFGGFSDKTLSDRIHNAGARLVITSDGAYRNAQVVPYKEQYTDQALDKFVPVETALDIIEAALSGSEGSPVPGAPLLAPDQIKHILAQVRDALKEDITIERSDAMRAVGRAIEGLTGVDALAQSRARTAVAQALVNTPPRVDAVIVVRHTGQDILWRPERDRWSHELTARALETILANARAVGVEVYSEDELLNLPTDQFVKALYATSRAEPLDAEYPMFIIYTSGSTGKPKGVVHVHGGYVAGVAYTMRVSFDAEPGDTIYVVADPGWITGQSYMICATLTTRCTGIITEGSPVFPSAGRFASIIERYKVRIFKAGVTFLKTVMSDPQNTADARQYDMSSLRVCTFCAEPVSPAVQQFGMELMSPQYINSYWATEHGGIVWTHFYGNEDFPLRPDAHTYPLPWIAGEVWVLEGGDRDATGAEAPRYRIADYEEKGEIVITAPYPYLTRTIWGDVKGFEAWVAAMQHGNGATAPRWRGDAERFIKTYWRRGPNDEWGYIQGDFAMKYPDGSFTLHGRSDDVINVSGHRMGTEEIEGAILRDKIITPDSPVGNCIVVGAPHREKGLTPVAFILTAPGRKLTGEDRRRLNELVRNEKGAVSVPEDYIEVSAFPETRSGKYMRRFLRNLMLGEPLGDTTTLRNPESLKEIAEKIEAWKRKQRMAEEQRIFERYRYFRIEYHAVRERWTPSGNGSAAAEQKALTQRIAIVTVTNPPVNALNERALDELNTIVDHLARREDVAAVVFTGSGTKSFVAGADIKQMLEEMHTVEDAMALPNNAHLAFRKIETMNKPCIAAINGVALGGGMEFALACHYRIADLHAEFGQPEINLRLLPGYGGTQRLPRLLYSRRGEAGLIKALMIIMGGRTLNAERAYEIGLIDKVAHGHEEALTLATQMAREMILAERNGKPTELRVIPNTSDDPTTFFSPFHDPATAGEGLWPPLPEAYALRRQLTAQWETPDPAMVDLLEKALRDPLITRIINQAQWAGRARAIERIIDALRTGFTKGMLAGLEREARLFAEAVVAPDEGKIGIQDFLDKRSAPLPTRRRIHLTPDEEKRMIDAGMLLPIGAPFFPGVTPIPVAQYAMAVVRDEVTGAPAHGDPIEAEKQIIIPVEKPGPNDVLLYILASEVNFNDIWAITGVPVSQFDEHDRDWHVTGSGGIGLIVSVGEETKREGRLKVGDLVAIYSGQNDLLSPMVGLDPMAADFVIQGYNTPDASHQQFMVAQAPQCFPVLPDLTLEAAGSYMLNLGTVYRALFTTLKIQPGRRIFVEGAATGTGLDAARSAARNGLYVTGMVSSQERAAVVRAAGAVGVINRRDPRYAGIFTRVPEDPAKWAEWEAAGRPLLEDYRAQNGGHLADYAVSHAGETAFPRSFQLLGEPHDGHIPTLTFYGASSGYHFTFLGKPGAADPVEMLRRAGLRAGEAVMIYYGVDDRSYLGDEGYESGAVPETLERRTTLVDQVGLEAIESARAMGARIVVVTYTDAQREFVLSLGFGASLKGVVSLEELHRRYGDEFDWPETMPPLPDAKSDIHGFKAAVRRFNDLTFKPLGTAVGQFLRSNDNPRGYPDLIIERSGHDTLAVSVMLIKPFTGRVVYFENMDGQRYSFFAPQVWMRQRRIYMPTANIWGTHLSNAYEIVRLNDEISAGLLSITEPTLVEWNDLPQAHQAMWENRHQGATYVVNHALPRPGLKDKDELYEAWSEMLQNREYGV</sequence>
<dbReference type="SUPFAM" id="SSF50129">
    <property type="entry name" value="GroES-like"/>
    <property type="match status" value="1"/>
</dbReference>
<keyword evidence="5 11" id="KW-0436">Ligase</keyword>
<dbReference type="PANTHER" id="PTHR24095">
    <property type="entry name" value="ACETYL-COENZYME A SYNTHETASE"/>
    <property type="match status" value="1"/>
</dbReference>
<protein>
    <recommendedName>
        <fullName evidence="2">acetate--CoA ligase</fullName>
        <ecNumber evidence="2">6.2.1.1</ecNumber>
    </recommendedName>
</protein>
<comment type="catalytic activity">
    <reaction evidence="9">
        <text>a (3S)-3-hydroxyacyl-CoA + NAD(+) = a 3-oxoacyl-CoA + NADH + H(+)</text>
        <dbReference type="Rhea" id="RHEA:22432"/>
        <dbReference type="ChEBI" id="CHEBI:15378"/>
        <dbReference type="ChEBI" id="CHEBI:57318"/>
        <dbReference type="ChEBI" id="CHEBI:57540"/>
        <dbReference type="ChEBI" id="CHEBI:57945"/>
        <dbReference type="ChEBI" id="CHEBI:90726"/>
        <dbReference type="EC" id="1.1.1.35"/>
    </reaction>
</comment>
<dbReference type="SUPFAM" id="SSF52096">
    <property type="entry name" value="ClpP/crotonase"/>
    <property type="match status" value="1"/>
</dbReference>
<keyword evidence="12" id="KW-1185">Reference proteome</keyword>
<dbReference type="InterPro" id="IPR042099">
    <property type="entry name" value="ANL_N_sf"/>
</dbReference>
<dbReference type="Gene3D" id="3.90.226.10">
    <property type="entry name" value="2-enoyl-CoA Hydratase, Chain A, domain 1"/>
    <property type="match status" value="1"/>
</dbReference>
<accession>A7NN60</accession>
<organism evidence="11 12">
    <name type="scientific">Roseiflexus castenholzii (strain DSM 13941 / HLO8)</name>
    <dbReference type="NCBI Taxonomy" id="383372"/>
    <lineage>
        <taxon>Bacteria</taxon>
        <taxon>Bacillati</taxon>
        <taxon>Chloroflexota</taxon>
        <taxon>Chloroflexia</taxon>
        <taxon>Chloroflexales</taxon>
        <taxon>Roseiflexineae</taxon>
        <taxon>Roseiflexaceae</taxon>
        <taxon>Roseiflexus</taxon>
    </lineage>
</organism>
<evidence type="ECO:0000256" key="5">
    <source>
        <dbReference type="ARBA" id="ARBA00022598"/>
    </source>
</evidence>
<keyword evidence="8" id="KW-0007">Acetylation</keyword>
<dbReference type="STRING" id="383372.Rcas_2930"/>
<keyword evidence="6" id="KW-0547">Nucleotide-binding</keyword>
<reference evidence="11 12" key="1">
    <citation type="submission" date="2007-08" db="EMBL/GenBank/DDBJ databases">
        <title>Complete sequence of Roseiflexus castenholzii DSM 13941.</title>
        <authorList>
            <consortium name="US DOE Joint Genome Institute"/>
            <person name="Copeland A."/>
            <person name="Lucas S."/>
            <person name="Lapidus A."/>
            <person name="Barry K."/>
            <person name="Glavina del Rio T."/>
            <person name="Dalin E."/>
            <person name="Tice H."/>
            <person name="Pitluck S."/>
            <person name="Thompson L.S."/>
            <person name="Brettin T."/>
            <person name="Bruce D."/>
            <person name="Detter J.C."/>
            <person name="Han C."/>
            <person name="Tapia R."/>
            <person name="Schmutz J."/>
            <person name="Larimer F."/>
            <person name="Land M."/>
            <person name="Hauser L."/>
            <person name="Kyrpides N."/>
            <person name="Mikhailova N."/>
            <person name="Bryant D.A."/>
            <person name="Hanada S."/>
            <person name="Tsukatani Y."/>
            <person name="Richardson P."/>
        </authorList>
    </citation>
    <scope>NUCLEOTIDE SEQUENCE [LARGE SCALE GENOMIC DNA]</scope>
    <source>
        <strain evidence="12">DSM 13941 / HLO8</strain>
    </source>
</reference>
<name>A7NN60_ROSCS</name>
<dbReference type="GO" id="GO:0003857">
    <property type="term" value="F:(3S)-3-hydroxyacyl-CoA dehydrogenase (NAD+) activity"/>
    <property type="evidence" value="ECO:0007669"/>
    <property type="project" value="UniProtKB-EC"/>
</dbReference>
<dbReference type="InterPro" id="IPR018376">
    <property type="entry name" value="Enoyl-CoA_hyd/isom_CS"/>
</dbReference>
<proteinExistence type="inferred from homology"/>
<dbReference type="PROSITE" id="PS00455">
    <property type="entry name" value="AMP_BINDING"/>
    <property type="match status" value="1"/>
</dbReference>
<evidence type="ECO:0000256" key="9">
    <source>
        <dbReference type="ARBA" id="ARBA00049556"/>
    </source>
</evidence>
<evidence type="ECO:0000313" key="12">
    <source>
        <dbReference type="Proteomes" id="UP000000263"/>
    </source>
</evidence>
<dbReference type="Gene3D" id="3.30.300.30">
    <property type="match status" value="1"/>
</dbReference>
<evidence type="ECO:0000313" key="11">
    <source>
        <dbReference type="EMBL" id="ABU58992.1"/>
    </source>
</evidence>
<dbReference type="KEGG" id="rca:Rcas_2930"/>
<evidence type="ECO:0000256" key="2">
    <source>
        <dbReference type="ARBA" id="ARBA00013275"/>
    </source>
</evidence>
<dbReference type="SUPFAM" id="SSF56801">
    <property type="entry name" value="Acetyl-CoA synthetase-like"/>
    <property type="match status" value="1"/>
</dbReference>
<comment type="similarity">
    <text evidence="1">Belongs to the ATP-dependent AMP-binding enzyme family.</text>
</comment>
<dbReference type="CDD" id="cd06558">
    <property type="entry name" value="crotonase-like"/>
    <property type="match status" value="1"/>
</dbReference>
<evidence type="ECO:0000256" key="3">
    <source>
        <dbReference type="ARBA" id="ARBA00022450"/>
    </source>
</evidence>
<evidence type="ECO:0000259" key="10">
    <source>
        <dbReference type="SMART" id="SM00829"/>
    </source>
</evidence>
<dbReference type="SUPFAM" id="SSF51735">
    <property type="entry name" value="NAD(P)-binding Rossmann-fold domains"/>
    <property type="match status" value="2"/>
</dbReference>
<dbReference type="GO" id="GO:0005829">
    <property type="term" value="C:cytosol"/>
    <property type="evidence" value="ECO:0007669"/>
    <property type="project" value="TreeGrafter"/>
</dbReference>
<feature type="domain" description="Enoyl reductase (ER)" evidence="10">
    <location>
        <begin position="1303"/>
        <end position="1680"/>
    </location>
</feature>
<dbReference type="OrthoDB" id="9778383at2"/>
<dbReference type="Pfam" id="PF13193">
    <property type="entry name" value="AMP-binding_C"/>
    <property type="match status" value="1"/>
</dbReference>
<keyword evidence="3" id="KW-0596">Phosphopantetheine</keyword>
<dbReference type="InterPro" id="IPR045851">
    <property type="entry name" value="AMP-bd_C_sf"/>
</dbReference>
<dbReference type="HOGENOM" id="CLU_236902_0_0_0"/>
<dbReference type="InterPro" id="IPR020845">
    <property type="entry name" value="AMP-binding_CS"/>
</dbReference>
<dbReference type="GO" id="GO:0005524">
    <property type="term" value="F:ATP binding"/>
    <property type="evidence" value="ECO:0007669"/>
    <property type="project" value="UniProtKB-KW"/>
</dbReference>
<dbReference type="PROSITE" id="PS00166">
    <property type="entry name" value="ENOYL_COA_HYDRATASE"/>
    <property type="match status" value="1"/>
</dbReference>
<evidence type="ECO:0000256" key="1">
    <source>
        <dbReference type="ARBA" id="ARBA00006432"/>
    </source>
</evidence>
<keyword evidence="7" id="KW-0067">ATP-binding</keyword>
<dbReference type="Gene3D" id="3.40.50.720">
    <property type="entry name" value="NAD(P)-binding Rossmann-like Domain"/>
    <property type="match status" value="2"/>
</dbReference>
<dbReference type="InterPro" id="IPR020843">
    <property type="entry name" value="ER"/>
</dbReference>
<dbReference type="InterPro" id="IPR001753">
    <property type="entry name" value="Enoyl-CoA_hydra/iso"/>
</dbReference>
<dbReference type="eggNOG" id="COG1024">
    <property type="taxonomic scope" value="Bacteria"/>
</dbReference>
<dbReference type="SMART" id="SM00829">
    <property type="entry name" value="PKS_ER"/>
    <property type="match status" value="1"/>
</dbReference>